<evidence type="ECO:0000256" key="1">
    <source>
        <dbReference type="ARBA" id="ARBA00004365"/>
    </source>
</evidence>
<dbReference type="Pfam" id="PF00700">
    <property type="entry name" value="Flagellin_C"/>
    <property type="match status" value="1"/>
</dbReference>
<dbReference type="Gene3D" id="6.10.10.10">
    <property type="entry name" value="Flagellar export chaperone, C-terminal domain"/>
    <property type="match status" value="1"/>
</dbReference>
<keyword evidence="3" id="KW-0975">Bacterial flagellum</keyword>
<comment type="caution">
    <text evidence="5">The sequence shown here is derived from an EMBL/GenBank/DDBJ whole genome shotgun (WGS) entry which is preliminary data.</text>
</comment>
<dbReference type="GO" id="GO:0005198">
    <property type="term" value="F:structural molecule activity"/>
    <property type="evidence" value="ECO:0007669"/>
    <property type="project" value="InterPro"/>
</dbReference>
<dbReference type="SUPFAM" id="SSF64518">
    <property type="entry name" value="Phase 1 flagellin"/>
    <property type="match status" value="1"/>
</dbReference>
<dbReference type="AlphaFoldDB" id="A0A2G3DZ26"/>
<accession>A0A2G3DZ26</accession>
<gene>
    <name evidence="5" type="ORF">CSX01_02435</name>
</gene>
<dbReference type="InterPro" id="IPR001492">
    <property type="entry name" value="Flagellin"/>
</dbReference>
<dbReference type="InterPro" id="IPR042187">
    <property type="entry name" value="Flagellin_C_sub2"/>
</dbReference>
<sequence>MDIQYEINQLRDEIDRIAKTTSFNNKIFPLNADTYIKEIGSTAIQKVPAQVGLCDFQLINDFGGEITINGVNYGTNDVTIEDAIYDKYYNIGTGRIFPERVYFSGSYTLKDGTVVDTGWGQLIEGPSGSVSSILLAAYPHLNMNDVASINFYTPVAKNLHTNDEDYLYFGNYLHDENSDSELVKMFLTSKGHLHPHYIDGYQNSAPWTDDNKYTKYTFNAIEEKFKLEFLKYKSDEEKIITFGQIDGVGNDRLFLQSTNEANEGITVQGVNATAKALGVEKLDITTEDTATASIDIVGAAIMRVSEMRSYFGAIQNRLEHSVKNVDNIVENTTAAESRIRDTDMAATMVDFSKNNILQQAGQSMLAQANTDTQSVLSLLQ</sequence>
<feature type="domain" description="Flagellin C-terminal" evidence="4">
    <location>
        <begin position="294"/>
        <end position="379"/>
    </location>
</feature>
<proteinExistence type="inferred from homology"/>
<name>A0A2G3DZ26_9FIRM</name>
<dbReference type="PANTHER" id="PTHR42792:SF2">
    <property type="entry name" value="FLAGELLIN"/>
    <property type="match status" value="1"/>
</dbReference>
<evidence type="ECO:0000256" key="3">
    <source>
        <dbReference type="ARBA" id="ARBA00023143"/>
    </source>
</evidence>
<reference evidence="5 6" key="1">
    <citation type="submission" date="2017-10" db="EMBL/GenBank/DDBJ databases">
        <title>Resolving the taxonomy of Roseburia spp., Eubacterium rectale and Agathobacter spp. through phylogenomic analysis.</title>
        <authorList>
            <person name="Sheridan P.O."/>
            <person name="Walker A.W."/>
            <person name="Duncan S.H."/>
            <person name="Scott K.P."/>
            <person name="Toole P.W.O."/>
            <person name="Luis P."/>
            <person name="Flint H.J."/>
        </authorList>
    </citation>
    <scope>NUCLEOTIDE SEQUENCE [LARGE SCALE GENOMIC DNA]</scope>
    <source>
        <strain evidence="5 6">JK626</strain>
    </source>
</reference>
<evidence type="ECO:0000313" key="5">
    <source>
        <dbReference type="EMBL" id="PHU36135.1"/>
    </source>
</evidence>
<dbReference type="PANTHER" id="PTHR42792">
    <property type="entry name" value="FLAGELLIN"/>
    <property type="match status" value="1"/>
</dbReference>
<reference evidence="5 6" key="2">
    <citation type="submission" date="2017-10" db="EMBL/GenBank/DDBJ databases">
        <authorList>
            <person name="Banno H."/>
            <person name="Chua N.-H."/>
        </authorList>
    </citation>
    <scope>NUCLEOTIDE SEQUENCE [LARGE SCALE GENOMIC DNA]</scope>
    <source>
        <strain evidence="5 6">JK626</strain>
    </source>
</reference>
<comment type="similarity">
    <text evidence="2">Belongs to the bacterial flagellin family.</text>
</comment>
<comment type="subcellular location">
    <subcellularLocation>
        <location evidence="1">Bacterial flagellum</location>
    </subcellularLocation>
</comment>
<dbReference type="EMBL" id="PDYF01000007">
    <property type="protein sequence ID" value="PHU36135.1"/>
    <property type="molecule type" value="Genomic_DNA"/>
</dbReference>
<organism evidence="5 6">
    <name type="scientific">Pseudobutyrivibrio ruminis</name>
    <dbReference type="NCBI Taxonomy" id="46206"/>
    <lineage>
        <taxon>Bacteria</taxon>
        <taxon>Bacillati</taxon>
        <taxon>Bacillota</taxon>
        <taxon>Clostridia</taxon>
        <taxon>Lachnospirales</taxon>
        <taxon>Lachnospiraceae</taxon>
        <taxon>Pseudobutyrivibrio</taxon>
    </lineage>
</organism>
<dbReference type="Proteomes" id="UP000225889">
    <property type="component" value="Unassembled WGS sequence"/>
</dbReference>
<evidence type="ECO:0000256" key="2">
    <source>
        <dbReference type="ARBA" id="ARBA00005709"/>
    </source>
</evidence>
<dbReference type="Gene3D" id="1.20.1330.10">
    <property type="entry name" value="f41 fragment of flagellin, N-terminal domain"/>
    <property type="match status" value="2"/>
</dbReference>
<evidence type="ECO:0000313" key="6">
    <source>
        <dbReference type="Proteomes" id="UP000225889"/>
    </source>
</evidence>
<dbReference type="GO" id="GO:0009288">
    <property type="term" value="C:bacterial-type flagellum"/>
    <property type="evidence" value="ECO:0007669"/>
    <property type="project" value="UniProtKB-SubCell"/>
</dbReference>
<evidence type="ECO:0000259" key="4">
    <source>
        <dbReference type="Pfam" id="PF00700"/>
    </source>
</evidence>
<dbReference type="InterPro" id="IPR046358">
    <property type="entry name" value="Flagellin_C"/>
</dbReference>
<protein>
    <recommendedName>
        <fullName evidence="4">Flagellin C-terminal domain-containing protein</fullName>
    </recommendedName>
</protein>